<dbReference type="Pfam" id="PF25994">
    <property type="entry name" value="HH_AprE"/>
    <property type="match status" value="1"/>
</dbReference>
<proteinExistence type="inferred from homology"/>
<dbReference type="Gene3D" id="1.10.287.470">
    <property type="entry name" value="Helix hairpin bin"/>
    <property type="match status" value="1"/>
</dbReference>
<gene>
    <name evidence="13" type="ORF">M947_10685</name>
</gene>
<evidence type="ECO:0000256" key="6">
    <source>
        <dbReference type="ARBA" id="ARBA00022692"/>
    </source>
</evidence>
<dbReference type="PANTHER" id="PTHR30386:SF26">
    <property type="entry name" value="TRANSPORT PROTEIN COMB"/>
    <property type="match status" value="1"/>
</dbReference>
<comment type="subcellular location">
    <subcellularLocation>
        <location evidence="1">Cell inner membrane</location>
        <topology evidence="1">Single-pass membrane protein</topology>
    </subcellularLocation>
</comment>
<keyword evidence="14" id="KW-1185">Reference proteome</keyword>
<keyword evidence="9" id="KW-0175">Coiled coil</keyword>
<dbReference type="InterPro" id="IPR058982">
    <property type="entry name" value="Beta-barrel_AprE"/>
</dbReference>
<keyword evidence="6 10" id="KW-0812">Transmembrane</keyword>
<feature type="coiled-coil region" evidence="9">
    <location>
        <begin position="151"/>
        <end position="192"/>
    </location>
</feature>
<keyword evidence="3" id="KW-0813">Transport</keyword>
<evidence type="ECO:0000313" key="13">
    <source>
        <dbReference type="EMBL" id="EQB34464.1"/>
    </source>
</evidence>
<dbReference type="OrthoDB" id="9810980at2"/>
<dbReference type="PRINTS" id="PR01490">
    <property type="entry name" value="RTXTOXIND"/>
</dbReference>
<dbReference type="Gene3D" id="2.40.30.170">
    <property type="match status" value="1"/>
</dbReference>
<dbReference type="EMBL" id="AUPZ01000017">
    <property type="protein sequence ID" value="EQB34464.1"/>
    <property type="molecule type" value="Genomic_DNA"/>
</dbReference>
<dbReference type="PATRIC" id="fig|1172190.3.peg.2059"/>
<dbReference type="InterPro" id="IPR058781">
    <property type="entry name" value="HH_AprE-like"/>
</dbReference>
<evidence type="ECO:0000256" key="1">
    <source>
        <dbReference type="ARBA" id="ARBA00004377"/>
    </source>
</evidence>
<comment type="similarity">
    <text evidence="2">Belongs to the membrane fusion protein (MFP) (TC 8.A.1) family.</text>
</comment>
<keyword evidence="7 10" id="KW-1133">Transmembrane helix</keyword>
<evidence type="ECO:0000259" key="12">
    <source>
        <dbReference type="Pfam" id="PF26002"/>
    </source>
</evidence>
<keyword evidence="4" id="KW-1003">Cell membrane</keyword>
<accession>T0KCL2</accession>
<evidence type="ECO:0000256" key="7">
    <source>
        <dbReference type="ARBA" id="ARBA00022989"/>
    </source>
</evidence>
<reference evidence="13 14" key="1">
    <citation type="submission" date="2013-07" db="EMBL/GenBank/DDBJ databases">
        <title>Sulfurimonas hongkongensis AST-10 Genome Sequencing.</title>
        <authorList>
            <person name="Cai L."/>
            <person name="Zhang T."/>
        </authorList>
    </citation>
    <scope>NUCLEOTIDE SEQUENCE [LARGE SCALE GENOMIC DNA]</scope>
    <source>
        <strain evidence="13 14">AST-10</strain>
    </source>
</reference>
<comment type="caution">
    <text evidence="13">The sequence shown here is derived from an EMBL/GenBank/DDBJ whole genome shotgun (WGS) entry which is preliminary data.</text>
</comment>
<evidence type="ECO:0000256" key="8">
    <source>
        <dbReference type="ARBA" id="ARBA00023136"/>
    </source>
</evidence>
<dbReference type="Proteomes" id="UP000015520">
    <property type="component" value="Unassembled WGS sequence"/>
</dbReference>
<evidence type="ECO:0000256" key="2">
    <source>
        <dbReference type="ARBA" id="ARBA00009477"/>
    </source>
</evidence>
<evidence type="ECO:0000256" key="5">
    <source>
        <dbReference type="ARBA" id="ARBA00022519"/>
    </source>
</evidence>
<feature type="transmembrane region" description="Helical" evidence="10">
    <location>
        <begin position="12"/>
        <end position="33"/>
    </location>
</feature>
<evidence type="ECO:0000259" key="11">
    <source>
        <dbReference type="Pfam" id="PF25994"/>
    </source>
</evidence>
<evidence type="ECO:0000256" key="9">
    <source>
        <dbReference type="SAM" id="Coils"/>
    </source>
</evidence>
<dbReference type="RefSeq" id="WP_021288372.1">
    <property type="nucleotide sequence ID" value="NZ_AUPZ01000017.1"/>
</dbReference>
<evidence type="ECO:0000313" key="14">
    <source>
        <dbReference type="Proteomes" id="UP000015520"/>
    </source>
</evidence>
<dbReference type="AlphaFoldDB" id="T0KCL2"/>
<dbReference type="GO" id="GO:0009306">
    <property type="term" value="P:protein secretion"/>
    <property type="evidence" value="ECO:0007669"/>
    <property type="project" value="InterPro"/>
</dbReference>
<dbReference type="PANTHER" id="PTHR30386">
    <property type="entry name" value="MEMBRANE FUSION SUBUNIT OF EMRAB-TOLC MULTIDRUG EFFLUX PUMP"/>
    <property type="match status" value="1"/>
</dbReference>
<dbReference type="eggNOG" id="COG0845">
    <property type="taxonomic scope" value="Bacteria"/>
</dbReference>
<keyword evidence="8 10" id="KW-0472">Membrane</keyword>
<dbReference type="InterPro" id="IPR010129">
    <property type="entry name" value="T1SS_HlyD"/>
</dbReference>
<dbReference type="PROSITE" id="PS00543">
    <property type="entry name" value="HLYD_FAMILY"/>
    <property type="match status" value="1"/>
</dbReference>
<dbReference type="Pfam" id="PF26002">
    <property type="entry name" value="Beta-barrel_AprE"/>
    <property type="match status" value="1"/>
</dbReference>
<keyword evidence="5" id="KW-0997">Cell inner membrane</keyword>
<dbReference type="InterPro" id="IPR050739">
    <property type="entry name" value="MFP"/>
</dbReference>
<dbReference type="Gene3D" id="2.40.50.100">
    <property type="match status" value="1"/>
</dbReference>
<protein>
    <submittedName>
        <fullName evidence="13">Uncharacterized protein</fullName>
    </submittedName>
</protein>
<dbReference type="NCBIfam" id="TIGR01843">
    <property type="entry name" value="type_I_hlyD"/>
    <property type="match status" value="1"/>
</dbReference>
<evidence type="ECO:0000256" key="3">
    <source>
        <dbReference type="ARBA" id="ARBA00022448"/>
    </source>
</evidence>
<evidence type="ECO:0000256" key="10">
    <source>
        <dbReference type="SAM" id="Phobius"/>
    </source>
</evidence>
<sequence length="424" mass="48887">MSYRYLEERSWNYRFFVLPIIVFITVFLVWSYYAEIDESVKGVGKVIPSGQTRLLQHLEGGIITDILVAEGDVVKKGQVLFRIKNQYFISEQKENIIQLTAYQAKLKRITALLQDEKELTFDKDIYESIPHIIENEIAIFESQKRRDDSELSILKEQLNQKKAQLRELEVRLENLSMEYNLAEQNMKIQDELSKKGAISKEKYLQSLSAKQKLYTQLQETRYTIPVLKTEIKEFVNKINSKKLDIRSKLLQENSEVQIEIKKLQELMQTDIDRNTRIAVTSPTKGIVNKINYNTIGGIVKSGETIAEISPLEDELMIEAKINTADRAYIYPGQDVFIEITAYESSKYGLVKGKLIGISPDSSTDEKGGNFYTIKVRANNYKFDDDSPILIGMTANVNILTGKRTILHYLLKPMKDIKYRALTEH</sequence>
<name>T0KCL2_9BACT</name>
<feature type="domain" description="AprE-like long alpha-helical hairpin" evidence="11">
    <location>
        <begin position="98"/>
        <end position="272"/>
    </location>
</feature>
<organism evidence="13 14">
    <name type="scientific">Sulfurimonas hongkongensis</name>
    <dbReference type="NCBI Taxonomy" id="1172190"/>
    <lineage>
        <taxon>Bacteria</taxon>
        <taxon>Pseudomonadati</taxon>
        <taxon>Campylobacterota</taxon>
        <taxon>Epsilonproteobacteria</taxon>
        <taxon>Campylobacterales</taxon>
        <taxon>Sulfurimonadaceae</taxon>
        <taxon>Sulfurimonas</taxon>
    </lineage>
</organism>
<dbReference type="InterPro" id="IPR006144">
    <property type="entry name" value="Secretion_HlyD_CS"/>
</dbReference>
<dbReference type="SUPFAM" id="SSF111369">
    <property type="entry name" value="HlyD-like secretion proteins"/>
    <property type="match status" value="1"/>
</dbReference>
<evidence type="ECO:0000256" key="4">
    <source>
        <dbReference type="ARBA" id="ARBA00022475"/>
    </source>
</evidence>
<dbReference type="GO" id="GO:0005886">
    <property type="term" value="C:plasma membrane"/>
    <property type="evidence" value="ECO:0007669"/>
    <property type="project" value="UniProtKB-SubCell"/>
</dbReference>
<dbReference type="STRING" id="1172190.M947_10685"/>
<feature type="domain" description="AprE-like beta-barrel" evidence="12">
    <location>
        <begin position="315"/>
        <end position="401"/>
    </location>
</feature>